<reference evidence="2" key="1">
    <citation type="submission" date="2021-02" db="EMBL/GenBank/DDBJ databases">
        <title>FDA dAtabase for Regulatory Grade micrObial Sequences (FDA-ARGOS): Supporting development and validation of Infectious Disease Dx tests.</title>
        <authorList>
            <person name="Sproer C."/>
            <person name="Gronow S."/>
            <person name="Severitt S."/>
            <person name="Schroder I."/>
            <person name="Tallon L."/>
            <person name="Sadzewicz L."/>
            <person name="Zhao X."/>
            <person name="Boylan J."/>
            <person name="Ott S."/>
            <person name="Bowen H."/>
            <person name="Vavikolanu K."/>
            <person name="Mehta A."/>
            <person name="Aluvathingal J."/>
            <person name="Nadendla S."/>
            <person name="Lowell S."/>
            <person name="Myers T."/>
            <person name="Yan Y."/>
            <person name="Sichtig H."/>
        </authorList>
    </citation>
    <scope>NUCLEOTIDE SEQUENCE</scope>
    <source>
        <strain evidence="2">FDAARGOS_1191</strain>
    </source>
</reference>
<sequence length="446" mass="47588">MEAIRMKRTALPLFPLAGLVMALIFVLLSQGAQSAGAASSDGALMWEALYFTGIAGPLMFTLGALPEVREKNARNGGLQNRGSNRHLDRLARVLWLFVISFFFQACNFGLLACFGTFRPTAFWAAWIGSLMMIAFGNALARNTGIVVALLVGIVWQALGTALAEHPRWYAIPPAWPTRVLLNPIGVNVNATPITHSNPAFGESPALGLTLCAVGVLVSLLLVGWEVTPKRRDKASTSNVEEAVSAPPAYRRETPFPLRSAIAAAGSWPTYVCLVLSVLIVLALPSDIYTYFVLPIGAGLLPILTWPLVAGAFAHMCQENSSWSRAYIAAHVAVVVILSVLAALSGGSLVQCVLWILTGTTLLFVSFLLLIRFGVGASLAAMILWTIIALTIGGDVLAETQLWVIPFSAWGAIVPGTPREPIALVVSLVLVAVSSILLAKAIKRAKR</sequence>
<keyword evidence="1" id="KW-0812">Transmembrane</keyword>
<feature type="transmembrane region" description="Helical" evidence="1">
    <location>
        <begin position="205"/>
        <end position="224"/>
    </location>
</feature>
<feature type="transmembrane region" description="Helical" evidence="1">
    <location>
        <begin position="325"/>
        <end position="346"/>
    </location>
</feature>
<keyword evidence="1" id="KW-0472">Membrane</keyword>
<feature type="transmembrane region" description="Helical" evidence="1">
    <location>
        <begin position="145"/>
        <end position="163"/>
    </location>
</feature>
<gene>
    <name evidence="2" type="ORF">I6J21_11665</name>
</gene>
<dbReference type="RefSeq" id="WP_005393393.1">
    <property type="nucleotide sequence ID" value="NZ_CP069534.1"/>
</dbReference>
<keyword evidence="1" id="KW-1133">Transmembrane helix</keyword>
<feature type="transmembrane region" description="Helical" evidence="1">
    <location>
        <begin position="287"/>
        <end position="313"/>
    </location>
</feature>
<dbReference type="Proteomes" id="UP000617681">
    <property type="component" value="Chromosome"/>
</dbReference>
<feature type="transmembrane region" description="Helical" evidence="1">
    <location>
        <begin position="382"/>
        <end position="409"/>
    </location>
</feature>
<feature type="transmembrane region" description="Helical" evidence="1">
    <location>
        <begin position="93"/>
        <end position="117"/>
    </location>
</feature>
<evidence type="ECO:0000313" key="2">
    <source>
        <dbReference type="EMBL" id="QRP70392.1"/>
    </source>
</evidence>
<organism evidence="2 3">
    <name type="scientific">Corynebacterium glucuronolyticum</name>
    <dbReference type="NCBI Taxonomy" id="39791"/>
    <lineage>
        <taxon>Bacteria</taxon>
        <taxon>Bacillati</taxon>
        <taxon>Actinomycetota</taxon>
        <taxon>Actinomycetes</taxon>
        <taxon>Mycobacteriales</taxon>
        <taxon>Corynebacteriaceae</taxon>
        <taxon>Corynebacterium</taxon>
    </lineage>
</organism>
<feature type="transmembrane region" description="Helical" evidence="1">
    <location>
        <begin position="260"/>
        <end position="281"/>
    </location>
</feature>
<dbReference type="EMBL" id="CP069534">
    <property type="protein sequence ID" value="QRP70392.1"/>
    <property type="molecule type" value="Genomic_DNA"/>
</dbReference>
<feature type="transmembrane region" description="Helical" evidence="1">
    <location>
        <begin position="352"/>
        <end position="370"/>
    </location>
</feature>
<dbReference type="AlphaFoldDB" id="A0AAX1L8Q8"/>
<evidence type="ECO:0000313" key="3">
    <source>
        <dbReference type="Proteomes" id="UP000617681"/>
    </source>
</evidence>
<protein>
    <submittedName>
        <fullName evidence="2">Uncharacterized protein</fullName>
    </submittedName>
</protein>
<name>A0AAX1L8Q8_9CORY</name>
<feature type="transmembrane region" description="Helical" evidence="1">
    <location>
        <begin position="421"/>
        <end position="441"/>
    </location>
</feature>
<feature type="transmembrane region" description="Helical" evidence="1">
    <location>
        <begin position="44"/>
        <end position="65"/>
    </location>
</feature>
<accession>A0AAX1L8Q8</accession>
<feature type="transmembrane region" description="Helical" evidence="1">
    <location>
        <begin position="123"/>
        <end position="140"/>
    </location>
</feature>
<evidence type="ECO:0000256" key="1">
    <source>
        <dbReference type="SAM" id="Phobius"/>
    </source>
</evidence>
<proteinExistence type="predicted"/>